<evidence type="ECO:0000313" key="1">
    <source>
        <dbReference type="EMBL" id="ATR78534.1"/>
    </source>
</evidence>
<evidence type="ECO:0000313" key="2">
    <source>
        <dbReference type="Proteomes" id="UP000229340"/>
    </source>
</evidence>
<protein>
    <submittedName>
        <fullName evidence="1">Glycosyltransferase</fullName>
    </submittedName>
</protein>
<sequence length="260" mass="30548">MTLPNYTSAPALPNENRYIICMKWGSKYGAEYVNRLYNMVDRHLTLPFQMVCLTDDSTGIDANVKCYPIPELNLPSNIPERGWKKLTTFSPELYDLKGTALFLDIDIVIVDNIDCFFSYQAQHDDSVVIIRDWKKPWRMVGNSSVYRFKVGQHTYPNLLSNFEQNFDTIRSQVRHEQAYLSNYLREHHHLEYWDASWCVSFKYQCVQPFPLSFVKPPILPKGAKIVIFHGEVNPPDAIMGKSGKWYRKVLPTDWIRDYWY</sequence>
<reference evidence="2" key="1">
    <citation type="submission" date="2017-11" db="EMBL/GenBank/DDBJ databases">
        <title>Complete genome sequence of Moraxella osloensis NP7 isolated from human skin.</title>
        <authorList>
            <person name="Lee K."/>
            <person name="Lim J.Y."/>
            <person name="Hwang I."/>
        </authorList>
    </citation>
    <scope>NUCLEOTIDE SEQUENCE [LARGE SCALE GENOMIC DNA]</scope>
    <source>
        <strain evidence="2">NP7</strain>
    </source>
</reference>
<dbReference type="Proteomes" id="UP000229340">
    <property type="component" value="Chromosome"/>
</dbReference>
<accession>A0A2D2LU40</accession>
<name>A0A2D2LU40_FAUOS</name>
<dbReference type="AlphaFoldDB" id="A0A2D2LU40"/>
<dbReference type="Gene3D" id="3.90.550.10">
    <property type="entry name" value="Spore Coat Polysaccharide Biosynthesis Protein SpsA, Chain A"/>
    <property type="match status" value="1"/>
</dbReference>
<organism evidence="1 2">
    <name type="scientific">Faucicola osloensis</name>
    <name type="common">Moraxella osloensis</name>
    <dbReference type="NCBI Taxonomy" id="34062"/>
    <lineage>
        <taxon>Bacteria</taxon>
        <taxon>Pseudomonadati</taxon>
        <taxon>Pseudomonadota</taxon>
        <taxon>Gammaproteobacteria</taxon>
        <taxon>Moraxellales</taxon>
        <taxon>Moraxellaceae</taxon>
        <taxon>Faucicola</taxon>
    </lineage>
</organism>
<dbReference type="SUPFAM" id="SSF53448">
    <property type="entry name" value="Nucleotide-diphospho-sugar transferases"/>
    <property type="match status" value="1"/>
</dbReference>
<gene>
    <name evidence="1" type="ORF">NP7_04260</name>
</gene>
<dbReference type="GO" id="GO:0016740">
    <property type="term" value="F:transferase activity"/>
    <property type="evidence" value="ECO:0007669"/>
    <property type="project" value="UniProtKB-KW"/>
</dbReference>
<proteinExistence type="predicted"/>
<dbReference type="EMBL" id="CP024443">
    <property type="protein sequence ID" value="ATR78534.1"/>
    <property type="molecule type" value="Genomic_DNA"/>
</dbReference>
<dbReference type="RefSeq" id="WP_100269824.1">
    <property type="nucleotide sequence ID" value="NZ_CP024443.1"/>
</dbReference>
<dbReference type="STRING" id="34062.AXE82_00350"/>
<keyword evidence="1" id="KW-0808">Transferase</keyword>
<dbReference type="InterPro" id="IPR029044">
    <property type="entry name" value="Nucleotide-diphossugar_trans"/>
</dbReference>